<dbReference type="InterPro" id="IPR000719">
    <property type="entry name" value="Prot_kinase_dom"/>
</dbReference>
<dbReference type="SUPFAM" id="SSF52540">
    <property type="entry name" value="P-loop containing nucleoside triphosphate hydrolases"/>
    <property type="match status" value="1"/>
</dbReference>
<dbReference type="InterPro" id="IPR011009">
    <property type="entry name" value="Kinase-like_dom_sf"/>
</dbReference>
<dbReference type="STRING" id="52.CMC5_013120"/>
<dbReference type="Gene3D" id="1.10.510.10">
    <property type="entry name" value="Transferase(Phosphotransferase) domain 1"/>
    <property type="match status" value="1"/>
</dbReference>
<keyword evidence="7" id="KW-1185">Reference proteome</keyword>
<dbReference type="GO" id="GO:0004674">
    <property type="term" value="F:protein serine/threonine kinase activity"/>
    <property type="evidence" value="ECO:0007669"/>
    <property type="project" value="UniProtKB-EC"/>
</dbReference>
<protein>
    <submittedName>
        <fullName evidence="6">Protein kinase</fullName>
        <ecNumber evidence="6">2.7.11.1</ecNumber>
    </submittedName>
</protein>
<dbReference type="PANTHER" id="PTHR43289">
    <property type="entry name" value="MITOGEN-ACTIVATED PROTEIN KINASE KINASE KINASE 20-RELATED"/>
    <property type="match status" value="1"/>
</dbReference>
<dbReference type="InterPro" id="IPR041664">
    <property type="entry name" value="AAA_16"/>
</dbReference>
<dbReference type="KEGG" id="ccro:CMC5_013120"/>
<dbReference type="Pfam" id="PF00069">
    <property type="entry name" value="Pkinase"/>
    <property type="match status" value="1"/>
</dbReference>
<keyword evidence="3 6" id="KW-0418">Kinase</keyword>
<dbReference type="GO" id="GO:0005524">
    <property type="term" value="F:ATP binding"/>
    <property type="evidence" value="ECO:0007669"/>
    <property type="project" value="UniProtKB-KW"/>
</dbReference>
<evidence type="ECO:0000256" key="3">
    <source>
        <dbReference type="ARBA" id="ARBA00022777"/>
    </source>
</evidence>
<evidence type="ECO:0000256" key="2">
    <source>
        <dbReference type="ARBA" id="ARBA00022741"/>
    </source>
</evidence>
<name>A0A0K1E930_CHOCO</name>
<dbReference type="Proteomes" id="UP000067626">
    <property type="component" value="Chromosome"/>
</dbReference>
<dbReference type="CDD" id="cd14014">
    <property type="entry name" value="STKc_PknB_like"/>
    <property type="match status" value="1"/>
</dbReference>
<dbReference type="PANTHER" id="PTHR43289:SF6">
    <property type="entry name" value="SERINE_THREONINE-PROTEIN KINASE NEKL-3"/>
    <property type="match status" value="1"/>
</dbReference>
<dbReference type="InterPro" id="IPR027417">
    <property type="entry name" value="P-loop_NTPase"/>
</dbReference>
<evidence type="ECO:0000313" key="6">
    <source>
        <dbReference type="EMBL" id="AKT37182.1"/>
    </source>
</evidence>
<accession>A0A0K1E930</accession>
<reference evidence="6 7" key="1">
    <citation type="submission" date="2015-07" db="EMBL/GenBank/DDBJ databases">
        <title>Genome analysis of myxobacterium Chondromyces crocatus Cm c5 reveals a high potential for natural compound synthesis and the genetic basis for the loss of fruiting body formation.</title>
        <authorList>
            <person name="Zaburannyi N."/>
            <person name="Bunk B."/>
            <person name="Maier J."/>
            <person name="Overmann J."/>
            <person name="Mueller R."/>
        </authorList>
    </citation>
    <scope>NUCLEOTIDE SEQUENCE [LARGE SCALE GENOMIC DNA]</scope>
    <source>
        <strain evidence="6 7">Cm c5</strain>
    </source>
</reference>
<dbReference type="InterPro" id="IPR008271">
    <property type="entry name" value="Ser/Thr_kinase_AS"/>
</dbReference>
<gene>
    <name evidence="6" type="ORF">CMC5_013120</name>
</gene>
<evidence type="ECO:0000256" key="4">
    <source>
        <dbReference type="ARBA" id="ARBA00022840"/>
    </source>
</evidence>
<keyword evidence="2" id="KW-0547">Nucleotide-binding</keyword>
<dbReference type="RefSeq" id="WP_050429585.1">
    <property type="nucleotide sequence ID" value="NZ_CP012159.1"/>
</dbReference>
<dbReference type="SMART" id="SM00220">
    <property type="entry name" value="S_TKc"/>
    <property type="match status" value="1"/>
</dbReference>
<keyword evidence="1 6" id="KW-0808">Transferase</keyword>
<dbReference type="EC" id="2.7.11.1" evidence="6"/>
<dbReference type="PROSITE" id="PS00108">
    <property type="entry name" value="PROTEIN_KINASE_ST"/>
    <property type="match status" value="1"/>
</dbReference>
<dbReference type="SUPFAM" id="SSF56112">
    <property type="entry name" value="Protein kinase-like (PK-like)"/>
    <property type="match status" value="1"/>
</dbReference>
<sequence>MAREQLMVIADRFEVERLVARGGMGSVYRAFDREEQRIVALKLMDGDAGDGLDVERFLREADTLARVQHPRVVPYLGKGRTTEGRPYLVMPWLDGEDLRGRLDRGLLSLRDALDVIRRAAEAVAAVHAHGIVHRDLKPANFFLPGGSIQHLTLLDFGIARRFATRSRLTLSGAILGTPQYMAPEQAGNGQAIVPASDVYALGVIFYECLAGRPPFDAPHIAGVLARILFDVEEPIQVLRPGVPGPWAALLTRMLDKTPAHRPQSAEALGVELAKLPLAVLEEGTTAVAWSPSAPSTHAAPATPEQMLACALLLALPQAPGEEGSSQAGSGSSTPGHKVESALLRFGFHVESIAGSTLLAILSSGNVATDLARTAARAALHVREVWPTARIALATGRALVDLRHPVGEAVDRAALLLERATSQAAIDLPAEGWIRIDPLTAGLLDARFLIATEGDTAILLGERSDLDESRLLLGRPTPCVGREIELTQLEGLMTRAVDDAIAQAALIVAAPGTGKSRVRHELLRRLRSTHPQAEIVIGHGDPVTAGSPYGILSGALRGLAGIRAGDAPEQARTRLVAQLCRHVAAPDTGRIADFLGELCGVCSPDEDNPPLRAARSDPHLMSEQITQAFLDWLVAECAHHPIVLVLEDLQWGDAMTVKLVETSLRDGGDLPLLVLALARPEVKTAFPDLLSKRALELTLQPLSRRASEALIREVLGATVDASTIARLSDLAGGNALFLEELIRTEAEGKSGVVPETVLAMLQARIGRLCLTSRRLLRAASIFGEAFWAEPVQRVCEAWGAPEDVSPLLPQLVDAEFIQRRRKSRFPDELEYGFRHALVRDAAYSLLTDTDRRTGHVFVGHWLEAMGDSDAMEIAGHAHEGGEPTRALTFHLRAAEQSLDRNDLGEAFARATKGLDDGAQGLELGILHGIQAIALHGLGDWPRCASVGLTALELLPTGSAWWCRTAEKLLHVLPQVGQLRRSAALSDDLLLLTPAPDARAAHLVALCQLVGSFTVVGARAKAQHCLARLNGTEREFFDGNPHVRGMALHWHAFFITVLDADPWRAKELTEQSESAFLDIQAPHHLSFVRTLGGFARAVLADLAGAEQACRSALALAERLGDGYLLANAQFYLAYALSETSTRENLIEATTLAQRVLDADVSPTYELSARWALARIALAQAQWASAEAEAGRARALSHEVPIYRLATSTCSIQALLGQRRIEEAVTIVNEELKRVRRLGAAGFAEIPFLAAAADALLLAGKRDASRTCLQDAAAAIALRAGRIPDEAAKHRYLHEERCNRGVLDACSRLV</sequence>
<evidence type="ECO:0000313" key="7">
    <source>
        <dbReference type="Proteomes" id="UP000067626"/>
    </source>
</evidence>
<organism evidence="6 7">
    <name type="scientific">Chondromyces crocatus</name>
    <dbReference type="NCBI Taxonomy" id="52"/>
    <lineage>
        <taxon>Bacteria</taxon>
        <taxon>Pseudomonadati</taxon>
        <taxon>Myxococcota</taxon>
        <taxon>Polyangia</taxon>
        <taxon>Polyangiales</taxon>
        <taxon>Polyangiaceae</taxon>
        <taxon>Chondromyces</taxon>
    </lineage>
</organism>
<evidence type="ECO:0000259" key="5">
    <source>
        <dbReference type="PROSITE" id="PS50011"/>
    </source>
</evidence>
<evidence type="ECO:0000256" key="1">
    <source>
        <dbReference type="ARBA" id="ARBA00022679"/>
    </source>
</evidence>
<dbReference type="Gene3D" id="3.30.200.20">
    <property type="entry name" value="Phosphorylase Kinase, domain 1"/>
    <property type="match status" value="1"/>
</dbReference>
<dbReference type="OrthoDB" id="5480670at2"/>
<dbReference type="Pfam" id="PF13191">
    <property type="entry name" value="AAA_16"/>
    <property type="match status" value="1"/>
</dbReference>
<feature type="domain" description="Protein kinase" evidence="5">
    <location>
        <begin position="13"/>
        <end position="278"/>
    </location>
</feature>
<dbReference type="PROSITE" id="PS50011">
    <property type="entry name" value="PROTEIN_KINASE_DOM"/>
    <property type="match status" value="1"/>
</dbReference>
<dbReference type="EMBL" id="CP012159">
    <property type="protein sequence ID" value="AKT37182.1"/>
    <property type="molecule type" value="Genomic_DNA"/>
</dbReference>
<proteinExistence type="predicted"/>
<keyword evidence="4" id="KW-0067">ATP-binding</keyword>